<organism evidence="1 2">
    <name type="scientific">Polycladospora coralii</name>
    <dbReference type="NCBI Taxonomy" id="2771432"/>
    <lineage>
        <taxon>Bacteria</taxon>
        <taxon>Bacillati</taxon>
        <taxon>Bacillota</taxon>
        <taxon>Bacilli</taxon>
        <taxon>Bacillales</taxon>
        <taxon>Thermoactinomycetaceae</taxon>
        <taxon>Polycladospora</taxon>
    </lineage>
</organism>
<dbReference type="RefSeq" id="WP_191138092.1">
    <property type="nucleotide sequence ID" value="NZ_JACXAG020000001.1"/>
</dbReference>
<comment type="caution">
    <text evidence="1">The sequence shown here is derived from an EMBL/GenBank/DDBJ whole genome shotgun (WGS) entry which is preliminary data.</text>
</comment>
<dbReference type="EMBL" id="JACXAH010000021">
    <property type="protein sequence ID" value="MBD1373287.1"/>
    <property type="molecule type" value="Genomic_DNA"/>
</dbReference>
<dbReference type="Proteomes" id="UP000661691">
    <property type="component" value="Unassembled WGS sequence"/>
</dbReference>
<keyword evidence="2" id="KW-1185">Reference proteome</keyword>
<sequence length="59" mass="6780">MHTNYKRWMKHPGIDYETLTELKNLKNEEEISDRFDQTLSFGTAGVRVPAASISIPSVR</sequence>
<accession>A0A926NBP3</accession>
<name>A0A926NBP3_9BACL</name>
<proteinExistence type="predicted"/>
<dbReference type="AlphaFoldDB" id="A0A926NBP3"/>
<protein>
    <submittedName>
        <fullName evidence="1">Uncharacterized protein</fullName>
    </submittedName>
</protein>
<reference evidence="1" key="1">
    <citation type="submission" date="2020-09" db="EMBL/GenBank/DDBJ databases">
        <title>A novel bacterium of genus Hazenella, isolated from South China Sea.</title>
        <authorList>
            <person name="Huang H."/>
            <person name="Mo K."/>
            <person name="Hu Y."/>
        </authorList>
    </citation>
    <scope>NUCLEOTIDE SEQUENCE</scope>
    <source>
        <strain evidence="1">IB182357</strain>
    </source>
</reference>
<evidence type="ECO:0000313" key="1">
    <source>
        <dbReference type="EMBL" id="MBD1373287.1"/>
    </source>
</evidence>
<evidence type="ECO:0000313" key="2">
    <source>
        <dbReference type="Proteomes" id="UP000661691"/>
    </source>
</evidence>
<gene>
    <name evidence="1" type="ORF">IC620_13105</name>
</gene>